<dbReference type="AlphaFoldDB" id="A0A6I5N1E8"/>
<dbReference type="PANTHER" id="PTHR43038">
    <property type="entry name" value="ATP-BINDING CASSETTE, SUB-FAMILY H, MEMBER 1"/>
    <property type="match status" value="1"/>
</dbReference>
<dbReference type="GO" id="GO:0016887">
    <property type="term" value="F:ATP hydrolysis activity"/>
    <property type="evidence" value="ECO:0007669"/>
    <property type="project" value="InterPro"/>
</dbReference>
<dbReference type="EMBL" id="VYSG01000003">
    <property type="protein sequence ID" value="NEG70437.1"/>
    <property type="molecule type" value="Genomic_DNA"/>
</dbReference>
<dbReference type="SMART" id="SM00382">
    <property type="entry name" value="AAA"/>
    <property type="match status" value="1"/>
</dbReference>
<dbReference type="CDD" id="cd03230">
    <property type="entry name" value="ABC_DR_subfamily_A"/>
    <property type="match status" value="1"/>
</dbReference>
<sequence>MIRFDGVVQKFGTKTPFGDNRKTVLDGVDLVVPRGHMLCLLGPSGAGKTTMVNLIMGNEIATAGTVTVMGEVAPYPKARRWIGYMPQDEALYDDISAAENLRFFGAMNGLKGRELEERIDAMLEFGRLTEHRKKLVADYSGGMKRRLSLGVAMIHDPDLLVLDEPTVGLDPDLRLQIWAEFKKLTKAGKTLLVTTHVMDEAERCDEIAMLHRGKIIALAPPRTILADTGAANLDEAFLVLDGTAGTDPAATS</sequence>
<organism evidence="4 5">
    <name type="scientific">Bifidobacterium choloepi</name>
    <dbReference type="NCBI Taxonomy" id="2614131"/>
    <lineage>
        <taxon>Bacteria</taxon>
        <taxon>Bacillati</taxon>
        <taxon>Actinomycetota</taxon>
        <taxon>Actinomycetes</taxon>
        <taxon>Bifidobacteriales</taxon>
        <taxon>Bifidobacteriaceae</taxon>
        <taxon>Bifidobacterium</taxon>
    </lineage>
</organism>
<reference evidence="4 5" key="1">
    <citation type="submission" date="2019-09" db="EMBL/GenBank/DDBJ databases">
        <title>Phylogenetic characterization of a novel taxon of the genus Bifidobacterium: Bifidobacterium choloepi sp. nov.</title>
        <authorList>
            <person name="Modesto M."/>
            <person name="Satti M."/>
        </authorList>
    </citation>
    <scope>NUCLEOTIDE SEQUENCE [LARGE SCALE GENOMIC DNA]</scope>
    <source>
        <strain evidence="4 5">BRDM6</strain>
    </source>
</reference>
<dbReference type="InterPro" id="IPR027417">
    <property type="entry name" value="P-loop_NTPase"/>
</dbReference>
<dbReference type="PANTHER" id="PTHR43038:SF3">
    <property type="entry name" value="ABC TRANSPORTER G FAMILY MEMBER 20 ISOFORM X1"/>
    <property type="match status" value="1"/>
</dbReference>
<dbReference type="Pfam" id="PF00005">
    <property type="entry name" value="ABC_tran"/>
    <property type="match status" value="1"/>
</dbReference>
<dbReference type="InterPro" id="IPR003593">
    <property type="entry name" value="AAA+_ATPase"/>
</dbReference>
<dbReference type="InterPro" id="IPR017871">
    <property type="entry name" value="ABC_transporter-like_CS"/>
</dbReference>
<keyword evidence="2 4" id="KW-0067">ATP-binding</keyword>
<evidence type="ECO:0000313" key="4">
    <source>
        <dbReference type="EMBL" id="NEG70437.1"/>
    </source>
</evidence>
<dbReference type="Proteomes" id="UP000469292">
    <property type="component" value="Unassembled WGS sequence"/>
</dbReference>
<proteinExistence type="predicted"/>
<accession>A0A6I5N1E8</accession>
<dbReference type="InterPro" id="IPR003439">
    <property type="entry name" value="ABC_transporter-like_ATP-bd"/>
</dbReference>
<gene>
    <name evidence="4" type="ORF">F6S87_07485</name>
</gene>
<comment type="caution">
    <text evidence="4">The sequence shown here is derived from an EMBL/GenBank/DDBJ whole genome shotgun (WGS) entry which is preliminary data.</text>
</comment>
<dbReference type="PROSITE" id="PS00211">
    <property type="entry name" value="ABC_TRANSPORTER_1"/>
    <property type="match status" value="1"/>
</dbReference>
<evidence type="ECO:0000256" key="2">
    <source>
        <dbReference type="ARBA" id="ARBA00022840"/>
    </source>
</evidence>
<evidence type="ECO:0000256" key="1">
    <source>
        <dbReference type="ARBA" id="ARBA00022741"/>
    </source>
</evidence>
<protein>
    <submittedName>
        <fullName evidence="4">ABC transporter ATP-binding protein</fullName>
    </submittedName>
</protein>
<keyword evidence="5" id="KW-1185">Reference proteome</keyword>
<evidence type="ECO:0000313" key="5">
    <source>
        <dbReference type="Proteomes" id="UP000469292"/>
    </source>
</evidence>
<dbReference type="PROSITE" id="PS50893">
    <property type="entry name" value="ABC_TRANSPORTER_2"/>
    <property type="match status" value="1"/>
</dbReference>
<dbReference type="SUPFAM" id="SSF52540">
    <property type="entry name" value="P-loop containing nucleoside triphosphate hydrolases"/>
    <property type="match status" value="1"/>
</dbReference>
<dbReference type="GO" id="GO:0005524">
    <property type="term" value="F:ATP binding"/>
    <property type="evidence" value="ECO:0007669"/>
    <property type="project" value="UniProtKB-KW"/>
</dbReference>
<evidence type="ECO:0000259" key="3">
    <source>
        <dbReference type="PROSITE" id="PS50893"/>
    </source>
</evidence>
<name>A0A6I5N1E8_9BIFI</name>
<feature type="domain" description="ABC transporter" evidence="3">
    <location>
        <begin position="2"/>
        <end position="237"/>
    </location>
</feature>
<keyword evidence="1" id="KW-0547">Nucleotide-binding</keyword>
<dbReference type="Gene3D" id="3.40.50.300">
    <property type="entry name" value="P-loop containing nucleotide triphosphate hydrolases"/>
    <property type="match status" value="1"/>
</dbReference>